<dbReference type="InterPro" id="IPR035979">
    <property type="entry name" value="RBD_domain_sf"/>
</dbReference>
<dbReference type="InterPro" id="IPR002343">
    <property type="entry name" value="Hud_Sxl_RNA"/>
</dbReference>
<reference evidence="5" key="1">
    <citation type="journal article" date="2018" name="Nature">
        <title>Convergent evolution of bilaterian nerve cords.</title>
        <authorList>
            <person name="Martin-Duran J.M."/>
            <person name="Pang K."/>
            <person name="Borve A."/>
            <person name="Le H.S."/>
            <person name="Furu A."/>
            <person name="Cannon J.T."/>
            <person name="Jondelius U."/>
            <person name="Hejnol A."/>
        </authorList>
    </citation>
    <scope>NUCLEOTIDE SEQUENCE</scope>
</reference>
<evidence type="ECO:0000259" key="4">
    <source>
        <dbReference type="PROSITE" id="PS50102"/>
    </source>
</evidence>
<dbReference type="InterPro" id="IPR012677">
    <property type="entry name" value="Nucleotide-bd_a/b_plait_sf"/>
</dbReference>
<dbReference type="EMBL" id="KY709804">
    <property type="protein sequence ID" value="AVK72355.1"/>
    <property type="molecule type" value="mRNA"/>
</dbReference>
<dbReference type="Pfam" id="PF00076">
    <property type="entry name" value="RRM_1"/>
    <property type="match status" value="1"/>
</dbReference>
<evidence type="ECO:0000256" key="1">
    <source>
        <dbReference type="ARBA" id="ARBA00022737"/>
    </source>
</evidence>
<dbReference type="PRINTS" id="PR00961">
    <property type="entry name" value="HUDSXLRNA"/>
</dbReference>
<dbReference type="SUPFAM" id="SSF54928">
    <property type="entry name" value="RNA-binding domain, RBD"/>
    <property type="match status" value="1"/>
</dbReference>
<dbReference type="AlphaFoldDB" id="A0A2P1DVD7"/>
<organism evidence="5">
    <name type="scientific">Meara stichopi</name>
    <dbReference type="NCBI Taxonomy" id="84115"/>
    <lineage>
        <taxon>Eukaryota</taxon>
        <taxon>Metazoa</taxon>
        <taxon>Xenacoelomorpha</taxon>
        <taxon>Acoelomorpha</taxon>
        <taxon>Nemertodermatida</taxon>
        <taxon>Nemertodermatidae</taxon>
        <taxon>Meara</taxon>
    </lineage>
</organism>
<dbReference type="GO" id="GO:0005737">
    <property type="term" value="C:cytoplasm"/>
    <property type="evidence" value="ECO:0007669"/>
    <property type="project" value="UniProtKB-ARBA"/>
</dbReference>
<evidence type="ECO:0000313" key="5">
    <source>
        <dbReference type="EMBL" id="AVK72355.1"/>
    </source>
</evidence>
<evidence type="ECO:0000256" key="3">
    <source>
        <dbReference type="PROSITE-ProRule" id="PRU00176"/>
    </source>
</evidence>
<accession>A0A2P1DVD7</accession>
<dbReference type="FunFam" id="3.30.70.330:FF:000383">
    <property type="entry name" value="Sex lethal, isoform D"/>
    <property type="match status" value="1"/>
</dbReference>
<dbReference type="PROSITE" id="PS50102">
    <property type="entry name" value="RRM"/>
    <property type="match status" value="1"/>
</dbReference>
<keyword evidence="2 3" id="KW-0694">RNA-binding</keyword>
<dbReference type="GO" id="GO:1990904">
    <property type="term" value="C:ribonucleoprotein complex"/>
    <property type="evidence" value="ECO:0007669"/>
    <property type="project" value="InterPro"/>
</dbReference>
<name>A0A2P1DVD7_9BILA</name>
<feature type="domain" description="RRM" evidence="4">
    <location>
        <begin position="64"/>
        <end position="142"/>
    </location>
</feature>
<dbReference type="GO" id="GO:0009967">
    <property type="term" value="P:positive regulation of signal transduction"/>
    <property type="evidence" value="ECO:0007669"/>
    <property type="project" value="UniProtKB-ARBA"/>
</dbReference>
<dbReference type="InterPro" id="IPR000504">
    <property type="entry name" value="RRM_dom"/>
</dbReference>
<dbReference type="GO" id="GO:0003729">
    <property type="term" value="F:mRNA binding"/>
    <property type="evidence" value="ECO:0007669"/>
    <property type="project" value="UniProtKB-ARBA"/>
</dbReference>
<dbReference type="SMART" id="SM00360">
    <property type="entry name" value="RRM"/>
    <property type="match status" value="1"/>
</dbReference>
<keyword evidence="1" id="KW-0677">Repeat</keyword>
<dbReference type="PANTHER" id="PTHR10352">
    <property type="entry name" value="EUKARYOTIC TRANSLATION INITIATION FACTOR 3 SUBUNIT G"/>
    <property type="match status" value="1"/>
</dbReference>
<protein>
    <submittedName>
        <fullName evidence="5">ELAV1 protein</fullName>
    </submittedName>
</protein>
<dbReference type="GO" id="GO:0010629">
    <property type="term" value="P:negative regulation of gene expression"/>
    <property type="evidence" value="ECO:0007669"/>
    <property type="project" value="UniProtKB-ARBA"/>
</dbReference>
<proteinExistence type="evidence at transcript level"/>
<dbReference type="Gene3D" id="3.30.70.330">
    <property type="match status" value="1"/>
</dbReference>
<sequence length="168" mass="18641">MFGATTMMEIQSPAGEVFAMTVPKALVPGAHGIPAIGTTWDHCYDTNQLIGNGNIRIGDEYCKNNLIVNYLPQTMRQEEIRLLFQSIGEVESCKLIRDKLTGASMGYAFVLYKNDDDADKAIKTLNGLHLQNKIIKVSKARPSCPAIKNANLYVSNLPKNFMQCDLEK</sequence>
<evidence type="ECO:0000256" key="2">
    <source>
        <dbReference type="ARBA" id="ARBA00022884"/>
    </source>
</evidence>